<dbReference type="AlphaFoldDB" id="A0A392T8R6"/>
<feature type="non-terminal residue" evidence="1">
    <location>
        <position position="1"/>
    </location>
</feature>
<protein>
    <submittedName>
        <fullName evidence="1">Uncharacterized protein</fullName>
    </submittedName>
</protein>
<proteinExistence type="predicted"/>
<keyword evidence="2" id="KW-1185">Reference proteome</keyword>
<feature type="non-terminal residue" evidence="1">
    <location>
        <position position="70"/>
    </location>
</feature>
<evidence type="ECO:0000313" key="1">
    <source>
        <dbReference type="EMBL" id="MCI56705.1"/>
    </source>
</evidence>
<dbReference type="EMBL" id="LXQA010516387">
    <property type="protein sequence ID" value="MCI56705.1"/>
    <property type="molecule type" value="Genomic_DNA"/>
</dbReference>
<accession>A0A392T8R6</accession>
<comment type="caution">
    <text evidence="1">The sequence shown here is derived from an EMBL/GenBank/DDBJ whole genome shotgun (WGS) entry which is preliminary data.</text>
</comment>
<reference evidence="1 2" key="1">
    <citation type="journal article" date="2018" name="Front. Plant Sci.">
        <title>Red Clover (Trifolium pratense) and Zigzag Clover (T. medium) - A Picture of Genomic Similarities and Differences.</title>
        <authorList>
            <person name="Dluhosova J."/>
            <person name="Istvanek J."/>
            <person name="Nedelnik J."/>
            <person name="Repkova J."/>
        </authorList>
    </citation>
    <scope>NUCLEOTIDE SEQUENCE [LARGE SCALE GENOMIC DNA]</scope>
    <source>
        <strain evidence="2">cv. 10/8</strain>
        <tissue evidence="1">Leaf</tissue>
    </source>
</reference>
<name>A0A392T8R6_9FABA</name>
<organism evidence="1 2">
    <name type="scientific">Trifolium medium</name>
    <dbReference type="NCBI Taxonomy" id="97028"/>
    <lineage>
        <taxon>Eukaryota</taxon>
        <taxon>Viridiplantae</taxon>
        <taxon>Streptophyta</taxon>
        <taxon>Embryophyta</taxon>
        <taxon>Tracheophyta</taxon>
        <taxon>Spermatophyta</taxon>
        <taxon>Magnoliopsida</taxon>
        <taxon>eudicotyledons</taxon>
        <taxon>Gunneridae</taxon>
        <taxon>Pentapetalae</taxon>
        <taxon>rosids</taxon>
        <taxon>fabids</taxon>
        <taxon>Fabales</taxon>
        <taxon>Fabaceae</taxon>
        <taxon>Papilionoideae</taxon>
        <taxon>50 kb inversion clade</taxon>
        <taxon>NPAAA clade</taxon>
        <taxon>Hologalegina</taxon>
        <taxon>IRL clade</taxon>
        <taxon>Trifolieae</taxon>
        <taxon>Trifolium</taxon>
    </lineage>
</organism>
<dbReference type="Proteomes" id="UP000265520">
    <property type="component" value="Unassembled WGS sequence"/>
</dbReference>
<evidence type="ECO:0000313" key="2">
    <source>
        <dbReference type="Proteomes" id="UP000265520"/>
    </source>
</evidence>
<sequence>TAEGQPPQAQPSSSSRRVADYSWVADEPHYTVSEYADCEDDVPDKLYTDIQIPPTEDFEIRVPSSRQRIC</sequence>